<comment type="cofactor">
    <cofactor evidence="1">
        <name>FMN</name>
        <dbReference type="ChEBI" id="CHEBI:58210"/>
    </cofactor>
</comment>
<dbReference type="GO" id="GO:0004152">
    <property type="term" value="F:dihydroorotate dehydrogenase activity"/>
    <property type="evidence" value="ECO:0007669"/>
    <property type="project" value="TreeGrafter"/>
</dbReference>
<dbReference type="GO" id="GO:0006207">
    <property type="term" value="P:'de novo' pyrimidine nucleobase biosynthetic process"/>
    <property type="evidence" value="ECO:0007669"/>
    <property type="project" value="TreeGrafter"/>
</dbReference>
<organism evidence="8 9">
    <name type="scientific">Rhodofomes roseus</name>
    <dbReference type="NCBI Taxonomy" id="34475"/>
    <lineage>
        <taxon>Eukaryota</taxon>
        <taxon>Fungi</taxon>
        <taxon>Dikarya</taxon>
        <taxon>Basidiomycota</taxon>
        <taxon>Agaricomycotina</taxon>
        <taxon>Agaricomycetes</taxon>
        <taxon>Polyporales</taxon>
        <taxon>Rhodofomes</taxon>
    </lineage>
</organism>
<dbReference type="Proteomes" id="UP000298390">
    <property type="component" value="Unassembled WGS sequence"/>
</dbReference>
<dbReference type="STRING" id="34475.A0A4Y9Z7Q7"/>
<comment type="caution">
    <text evidence="8">The sequence shown here is derived from an EMBL/GenBank/DDBJ whole genome shotgun (WGS) entry which is preliminary data.</text>
</comment>
<evidence type="ECO:0000256" key="1">
    <source>
        <dbReference type="ARBA" id="ARBA00001917"/>
    </source>
</evidence>
<dbReference type="AlphaFoldDB" id="A0A4Y9Z7Q7"/>
<keyword evidence="3" id="KW-0285">Flavoprotein</keyword>
<accession>A0A4Y9Z7Q7</accession>
<name>A0A4Y9Z7Q7_9APHY</name>
<dbReference type="InterPro" id="IPR005720">
    <property type="entry name" value="Dihydroorotate_DH_cat"/>
</dbReference>
<evidence type="ECO:0000256" key="4">
    <source>
        <dbReference type="ARBA" id="ARBA00022643"/>
    </source>
</evidence>
<dbReference type="GO" id="GO:0005737">
    <property type="term" value="C:cytoplasm"/>
    <property type="evidence" value="ECO:0007669"/>
    <property type="project" value="InterPro"/>
</dbReference>
<gene>
    <name evidence="8" type="ORF">EVJ58_g2</name>
</gene>
<evidence type="ECO:0000256" key="5">
    <source>
        <dbReference type="ARBA" id="ARBA00022975"/>
    </source>
</evidence>
<evidence type="ECO:0000313" key="8">
    <source>
        <dbReference type="EMBL" id="TFY70067.1"/>
    </source>
</evidence>
<dbReference type="Pfam" id="PF01180">
    <property type="entry name" value="DHO_dh"/>
    <property type="match status" value="1"/>
</dbReference>
<sequence>MKHHAPYGSLSWQLARRKSIRNLILSLIRCVCYRYAIFYNGIECKQWASMLSNADETTNNPLWNYNQSLQGVPLAVSGIQLTYSYGDLTPLYLGEILGIPELSGTQAVSLIAFEEALSKMTALSYWSAAHLVDIETQEGVLAVASGTARGSMAMFRLNVSNVVSSLYVCAPPDASTAPSSPLVQYTTDWVRELLNTPETHAKPIILSITASKAEDLAQMVRDIQNFRADLRSKASAISTDDLANYVAIELNTSCPNIPSGAAALPPYPDVTRIRDVVYCLAEYTIDEPDAEGARSPFAFLTCTNTLGGSVVFAGEIDLSSAPPSLGSGPAPTAFALPTALGGLGGERLHALALGTVLGFSRALAAHPSPAVRAIKVIGVGGVKDRASADRMRAAGACAVACATGLGREGVKVFEKIALGDLSRTADQVKFGIVKGEIYCYKLSTASNKRN</sequence>
<evidence type="ECO:0000256" key="6">
    <source>
        <dbReference type="ARBA" id="ARBA00023002"/>
    </source>
</evidence>
<dbReference type="InterPro" id="IPR050074">
    <property type="entry name" value="DHO_dehydrogenase"/>
</dbReference>
<evidence type="ECO:0000259" key="7">
    <source>
        <dbReference type="Pfam" id="PF01180"/>
    </source>
</evidence>
<feature type="domain" description="Dihydroorotate dehydrogenase catalytic" evidence="7">
    <location>
        <begin position="339"/>
        <end position="417"/>
    </location>
</feature>
<evidence type="ECO:0000256" key="3">
    <source>
        <dbReference type="ARBA" id="ARBA00022630"/>
    </source>
</evidence>
<dbReference type="PANTHER" id="PTHR48109:SF1">
    <property type="entry name" value="DIHYDROOROTATE DEHYDROGENASE (FUMARATE)"/>
    <property type="match status" value="1"/>
</dbReference>
<keyword evidence="5" id="KW-0665">Pyrimidine biosynthesis</keyword>
<evidence type="ECO:0000313" key="9">
    <source>
        <dbReference type="Proteomes" id="UP000298390"/>
    </source>
</evidence>
<dbReference type="GO" id="GO:0006221">
    <property type="term" value="P:pyrimidine nucleotide biosynthetic process"/>
    <property type="evidence" value="ECO:0007669"/>
    <property type="project" value="UniProtKB-KW"/>
</dbReference>
<keyword evidence="6" id="KW-0560">Oxidoreductase</keyword>
<reference evidence="8 9" key="1">
    <citation type="submission" date="2019-01" db="EMBL/GenBank/DDBJ databases">
        <title>Genome sequencing of the rare red list fungi Fomitopsis rosea.</title>
        <authorList>
            <person name="Buettner E."/>
            <person name="Kellner H."/>
        </authorList>
    </citation>
    <scope>NUCLEOTIDE SEQUENCE [LARGE SCALE GENOMIC DNA]</scope>
    <source>
        <strain evidence="8 9">DSM 105464</strain>
    </source>
</reference>
<dbReference type="PANTHER" id="PTHR48109">
    <property type="entry name" value="DIHYDROOROTATE DEHYDROGENASE (QUINONE), MITOCHONDRIAL-RELATED"/>
    <property type="match status" value="1"/>
</dbReference>
<dbReference type="InterPro" id="IPR013785">
    <property type="entry name" value="Aldolase_TIM"/>
</dbReference>
<dbReference type="Gene3D" id="3.20.20.70">
    <property type="entry name" value="Aldolase class I"/>
    <property type="match status" value="1"/>
</dbReference>
<comment type="pathway">
    <text evidence="2">Pyrimidine metabolism; UMP biosynthesis via de novo pathway.</text>
</comment>
<protein>
    <recommendedName>
        <fullName evidence="7">Dihydroorotate dehydrogenase catalytic domain-containing protein</fullName>
    </recommendedName>
</protein>
<dbReference type="SUPFAM" id="SSF51395">
    <property type="entry name" value="FMN-linked oxidoreductases"/>
    <property type="match status" value="1"/>
</dbReference>
<proteinExistence type="predicted"/>
<keyword evidence="4" id="KW-0288">FMN</keyword>
<dbReference type="EMBL" id="SEKV01000001">
    <property type="protein sequence ID" value="TFY70067.1"/>
    <property type="molecule type" value="Genomic_DNA"/>
</dbReference>
<evidence type="ECO:0000256" key="2">
    <source>
        <dbReference type="ARBA" id="ARBA00004725"/>
    </source>
</evidence>